<keyword evidence="3" id="KW-1185">Reference proteome</keyword>
<dbReference type="OrthoDB" id="6271873at2"/>
<dbReference type="InterPro" id="IPR021762">
    <property type="entry name" value="DUF3325"/>
</dbReference>
<name>B8CRV6_SHEPW</name>
<organism evidence="2 3">
    <name type="scientific">Shewanella piezotolerans (strain WP3 / JCM 13877)</name>
    <dbReference type="NCBI Taxonomy" id="225849"/>
    <lineage>
        <taxon>Bacteria</taxon>
        <taxon>Pseudomonadati</taxon>
        <taxon>Pseudomonadota</taxon>
        <taxon>Gammaproteobacteria</taxon>
        <taxon>Alteromonadales</taxon>
        <taxon>Shewanellaceae</taxon>
        <taxon>Shewanella</taxon>
    </lineage>
</organism>
<reference evidence="2 3" key="1">
    <citation type="journal article" date="2008" name="PLoS ONE">
        <title>Environmental adaptation: genomic analysis of the piezotolerant and psychrotolerant deep-sea iron reducing bacterium Shewanella piezotolerans WP3.</title>
        <authorList>
            <person name="Wang F."/>
            <person name="Wang J."/>
            <person name="Jian H."/>
            <person name="Zhang B."/>
            <person name="Li S."/>
            <person name="Wang F."/>
            <person name="Zeng X."/>
            <person name="Gao L."/>
            <person name="Bartlett D.H."/>
            <person name="Yu J."/>
            <person name="Hu S."/>
            <person name="Xiao X."/>
        </authorList>
    </citation>
    <scope>NUCLEOTIDE SEQUENCE [LARGE SCALE GENOMIC DNA]</scope>
    <source>
        <strain evidence="3">WP3 / JCM 13877</strain>
    </source>
</reference>
<dbReference type="eggNOG" id="ENOG5033AD4">
    <property type="taxonomic scope" value="Bacteria"/>
</dbReference>
<dbReference type="Pfam" id="PF11804">
    <property type="entry name" value="DUF3325"/>
    <property type="match status" value="1"/>
</dbReference>
<evidence type="ECO:0000313" key="2">
    <source>
        <dbReference type="EMBL" id="ACJ30114.1"/>
    </source>
</evidence>
<dbReference type="KEGG" id="swp:swp_3415"/>
<dbReference type="EMBL" id="CP000472">
    <property type="protein sequence ID" value="ACJ30114.1"/>
    <property type="molecule type" value="Genomic_DNA"/>
</dbReference>
<keyword evidence="1" id="KW-0812">Transmembrane</keyword>
<evidence type="ECO:0008006" key="4">
    <source>
        <dbReference type="Google" id="ProtNLM"/>
    </source>
</evidence>
<feature type="transmembrane region" description="Helical" evidence="1">
    <location>
        <begin position="88"/>
        <end position="106"/>
    </location>
</feature>
<dbReference type="AlphaFoldDB" id="B8CRV6"/>
<sequence length="110" mass="12003">MLSLLGFTYIAFSLLALAMFSHHREALGYAPSEKRCRVLSTAGWFGLALTYWGCTLQQGFAYGSIIYFGLLAVAGLLVVITLSYRAKFMPYAMGLSAIISSLLLLIPPSQ</sequence>
<dbReference type="HOGENOM" id="CLU_144870_4_0_6"/>
<evidence type="ECO:0000256" key="1">
    <source>
        <dbReference type="SAM" id="Phobius"/>
    </source>
</evidence>
<dbReference type="RefSeq" id="WP_020913463.1">
    <property type="nucleotide sequence ID" value="NC_011566.1"/>
</dbReference>
<protein>
    <recommendedName>
        <fullName evidence="4">DUF3325 domain-containing protein</fullName>
    </recommendedName>
</protein>
<keyword evidence="1" id="KW-1133">Transmembrane helix</keyword>
<evidence type="ECO:0000313" key="3">
    <source>
        <dbReference type="Proteomes" id="UP000000753"/>
    </source>
</evidence>
<dbReference type="STRING" id="225849.swp_3415"/>
<feature type="transmembrane region" description="Helical" evidence="1">
    <location>
        <begin position="6"/>
        <end position="24"/>
    </location>
</feature>
<proteinExistence type="predicted"/>
<accession>B8CRV6</accession>
<keyword evidence="1" id="KW-0472">Membrane</keyword>
<dbReference type="Proteomes" id="UP000000753">
    <property type="component" value="Chromosome"/>
</dbReference>
<gene>
    <name evidence="2" type="ordered locus">swp_3415</name>
</gene>
<feature type="transmembrane region" description="Helical" evidence="1">
    <location>
        <begin position="59"/>
        <end position="81"/>
    </location>
</feature>